<keyword evidence="3" id="KW-1185">Reference proteome</keyword>
<sequence length="622" mass="68139">MDVAFGIKRKQALEASNMTLADVVLRSHPDFPDLTVFHCSALNADISASACASNFTKGQYVACKGCEVGAFHCGKDAIAKMRRARDRHQLHEETQGMTCVRCLRSGRTDTTHIGRFRIIPSAMLCVGCYNRSREVARGGLNSKGAPCKKWAHLRQATATIELEDGTWQTLDLGFRTGRPECERFVSQAHPGAKLVEVFIDGRAVQPGEGKPERKIAGRKDAWSAAKPKAEPKKRKGKPRPVASDDGLDEFGDRVPMQFKKPNGRTTWGPALSEDSDAAYRASFDKPEPLDVDTLGTLPWDGLDTISDYWDSTAMLVRYLLRDDTTTKQPIADRDDSELTWGGKTLAHWSEVTGVPVDVLAGRMVAHGSPFSEGRASIQKCPDPTHSVAVWSTGVSAPSVQNSIPEIPVNESKQWVSESSAIKDTPLEPAQALVVAVGQSIKARRKRIDAGRIGHPNAEDLTGKRFEFLKVLHRDGVTPFSRAKWRVVCDCGTETVVRASDLKEGKQVSCGCFAKSTIRQRVRQKGPITEQERAEWSEIVGRDSAPAIALACQPQETVLASGPKRPRNGKALRRMEKTRRRAEREQQANSAKLNTKATDAAIGSRALVLAFRCGVADIIAPRS</sequence>
<dbReference type="Proteomes" id="UP001596103">
    <property type="component" value="Unassembled WGS sequence"/>
</dbReference>
<feature type="compositionally biased region" description="Basic residues" evidence="1">
    <location>
        <begin position="563"/>
        <end position="580"/>
    </location>
</feature>
<dbReference type="EMBL" id="JBHSMP010000006">
    <property type="protein sequence ID" value="MFC5427626.1"/>
    <property type="molecule type" value="Genomic_DNA"/>
</dbReference>
<feature type="compositionally biased region" description="Basic and acidic residues" evidence="1">
    <location>
        <begin position="209"/>
        <end position="221"/>
    </location>
</feature>
<reference evidence="3" key="1">
    <citation type="journal article" date="2019" name="Int. J. Syst. Evol. Microbiol.">
        <title>The Global Catalogue of Microorganisms (GCM) 10K type strain sequencing project: providing services to taxonomists for standard genome sequencing and annotation.</title>
        <authorList>
            <consortium name="The Broad Institute Genomics Platform"/>
            <consortium name="The Broad Institute Genome Sequencing Center for Infectious Disease"/>
            <person name="Wu L."/>
            <person name="Ma J."/>
        </authorList>
    </citation>
    <scope>NUCLEOTIDE SEQUENCE [LARGE SCALE GENOMIC DNA]</scope>
    <source>
        <strain evidence="3">CCUG 56042</strain>
    </source>
</reference>
<gene>
    <name evidence="2" type="ORF">ACFPTO_02185</name>
</gene>
<accession>A0ABW0J3M1</accession>
<feature type="region of interest" description="Disordered" evidence="1">
    <location>
        <begin position="205"/>
        <end position="271"/>
    </location>
</feature>
<name>A0ABW0J3M1_9BURK</name>
<proteinExistence type="predicted"/>
<evidence type="ECO:0000256" key="1">
    <source>
        <dbReference type="SAM" id="MobiDB-lite"/>
    </source>
</evidence>
<evidence type="ECO:0000313" key="3">
    <source>
        <dbReference type="Proteomes" id="UP001596103"/>
    </source>
</evidence>
<dbReference type="RefSeq" id="WP_377709157.1">
    <property type="nucleotide sequence ID" value="NZ_JBHSMP010000006.1"/>
</dbReference>
<organism evidence="2 3">
    <name type="scientific">Paraburkholderia denitrificans</name>
    <dbReference type="NCBI Taxonomy" id="694025"/>
    <lineage>
        <taxon>Bacteria</taxon>
        <taxon>Pseudomonadati</taxon>
        <taxon>Pseudomonadota</taxon>
        <taxon>Betaproteobacteria</taxon>
        <taxon>Burkholderiales</taxon>
        <taxon>Burkholderiaceae</taxon>
        <taxon>Paraburkholderia</taxon>
    </lineage>
</organism>
<evidence type="ECO:0000313" key="2">
    <source>
        <dbReference type="EMBL" id="MFC5427626.1"/>
    </source>
</evidence>
<comment type="caution">
    <text evidence="2">The sequence shown here is derived from an EMBL/GenBank/DDBJ whole genome shotgun (WGS) entry which is preliminary data.</text>
</comment>
<feature type="region of interest" description="Disordered" evidence="1">
    <location>
        <begin position="560"/>
        <end position="593"/>
    </location>
</feature>
<protein>
    <submittedName>
        <fullName evidence="2">Uncharacterized protein</fullName>
    </submittedName>
</protein>